<keyword evidence="4" id="KW-0472">Membrane</keyword>
<dbReference type="InterPro" id="IPR018159">
    <property type="entry name" value="Spectrin/alpha-actinin"/>
</dbReference>
<feature type="region of interest" description="Disordered" evidence="7">
    <location>
        <begin position="167"/>
        <end position="188"/>
    </location>
</feature>
<name>A0ABQ9W145_SAGOE</name>
<evidence type="ECO:0000256" key="6">
    <source>
        <dbReference type="SAM" id="Coils"/>
    </source>
</evidence>
<evidence type="ECO:0000256" key="7">
    <source>
        <dbReference type="SAM" id="MobiDB-lite"/>
    </source>
</evidence>
<dbReference type="Proteomes" id="UP001266305">
    <property type="component" value="Unassembled WGS sequence"/>
</dbReference>
<sequence length="1085" mass="123849">MSGQCCGLIDLMREYQNLKSAVSKVLENASSVIVTRTTIKDQEDLKWAFSKHETARNKMNYKQKDLDNFTSKGKQLLSELKKIHSSDFSLVKTDMESTVDKWLDVTEKLEENMDRLRVSLSIWDDVLSSKDEIEGWSNISVPQMAENISNLSNYLRAEELLKEFEGNQKEKKLSRPKAQTGVMDTSVSSASEVKNKALRLEELHSKVNDLKNLTKNPETPPDLRFRGITTVNHRSRPFRWHNSMGTMKQARVDHHWSENLCYLSTQALEASSMVALFWLPAPLAPGSGFNCIPLASFIEADLRQKLEHAKEITEVAKGTLKDFTAQSTQVEKCINDVTTWLTKVEESLMNCAQTETCEGLKKVKDIQKDLQSQQSNISSTQENLNSLCRKYHSAELESLGRAMTGLIKKHEAVSQLCSKTQASLQDSLEKHFSESMQEFQEWFLGAKAAAKESSDRTGDSKVLEAKLQDLQNILDSVSDGQSKLDAVTQEGQTLYAHLSKQIVSSIQEQITKANEEFQAFLKQCLKDKQALQDCASELGSFEDQHRKLNLWIHEMEERLNTENLGESKQHIPEKKNEVHKVEMFLGELLAARESLDKLSQRGQLLSEEGHGAGQEGRLCSQLLTSHQNLLRMTKEKLRSCQVALQEHEALEEALQSMWSWVKAIQDRLACAESTLGSKDTLEKRLSQLQDILLMKGEGEVKLNMAIGKGEQALRSSNKEGQRVIQTQLETLKEVWADIMISSIHAQSNSQSQQELCMIVITHNGQQRKNIRRYSCLTLYHRLLDHELSFPRLGLDQFAKSSQEYGTLESVISQWNDYLERKNQLEQWMESVDQKVEHPLQPQPGLKEKFALLDHLQSVLSEAEDHSRALHRLNAKSRELYEKTEDESFKDTAQEELKTQFTDIMTVAKEKMRKVEEIVKDHLMYLDAVQEFTDWLHSAKEELHRWSDMSGDSSATQKKLSKIKELIDSREIGASRLSRVESLAPEVKQNTTASGCELMHTEMQALRADWKQWEDSVFQTQSRLEDLVSQMALSEQEFSGQVAQLEQALEEFSALLKTWAQQLTLLEGKNTDEEIVECWHKGQCYH</sequence>
<feature type="coiled-coil region" evidence="6">
    <location>
        <begin position="855"/>
        <end position="882"/>
    </location>
</feature>
<proteinExistence type="predicted"/>
<reference evidence="8 9" key="1">
    <citation type="submission" date="2023-05" db="EMBL/GenBank/DDBJ databases">
        <title>B98-5 Cell Line De Novo Hybrid Assembly: An Optical Mapping Approach.</title>
        <authorList>
            <person name="Kananen K."/>
            <person name="Auerbach J.A."/>
            <person name="Kautto E."/>
            <person name="Blachly J.S."/>
        </authorList>
    </citation>
    <scope>NUCLEOTIDE SEQUENCE [LARGE SCALE GENOMIC DNA]</scope>
    <source>
        <strain evidence="8">B95-8</strain>
        <tissue evidence="8">Cell line</tissue>
    </source>
</reference>
<comment type="subcellular location">
    <subcellularLocation>
        <location evidence="1">Nucleus membrane</location>
    </subcellularLocation>
</comment>
<dbReference type="SUPFAM" id="SSF46966">
    <property type="entry name" value="Spectrin repeat"/>
    <property type="match status" value="6"/>
</dbReference>
<keyword evidence="2" id="KW-0597">Phosphoprotein</keyword>
<keyword evidence="3" id="KW-0677">Repeat</keyword>
<dbReference type="Pfam" id="PF00435">
    <property type="entry name" value="Spectrin"/>
    <property type="match status" value="1"/>
</dbReference>
<keyword evidence="6" id="KW-0175">Coiled coil</keyword>
<evidence type="ECO:0000256" key="1">
    <source>
        <dbReference type="ARBA" id="ARBA00004126"/>
    </source>
</evidence>
<dbReference type="CDD" id="cd00176">
    <property type="entry name" value="SPEC"/>
    <property type="match status" value="2"/>
</dbReference>
<gene>
    <name evidence="8" type="primary">SYNE1_3</name>
    <name evidence="8" type="ORF">P7K49_008799</name>
</gene>
<dbReference type="InterPro" id="IPR002017">
    <property type="entry name" value="Spectrin_repeat"/>
</dbReference>
<dbReference type="Gene3D" id="1.20.58.60">
    <property type="match status" value="5"/>
</dbReference>
<dbReference type="PANTHER" id="PTHR14514:SF3">
    <property type="entry name" value="NESPRIN-1"/>
    <property type="match status" value="1"/>
</dbReference>
<evidence type="ECO:0000256" key="3">
    <source>
        <dbReference type="ARBA" id="ARBA00022737"/>
    </source>
</evidence>
<evidence type="ECO:0000256" key="4">
    <source>
        <dbReference type="ARBA" id="ARBA00023136"/>
    </source>
</evidence>
<keyword evidence="5" id="KW-0539">Nucleus</keyword>
<dbReference type="EMBL" id="JASSZA010000004">
    <property type="protein sequence ID" value="KAK2114533.1"/>
    <property type="molecule type" value="Genomic_DNA"/>
</dbReference>
<evidence type="ECO:0000256" key="2">
    <source>
        <dbReference type="ARBA" id="ARBA00022553"/>
    </source>
</evidence>
<comment type="caution">
    <text evidence="8">The sequence shown here is derived from an EMBL/GenBank/DDBJ whole genome shotgun (WGS) entry which is preliminary data.</text>
</comment>
<evidence type="ECO:0000313" key="8">
    <source>
        <dbReference type="EMBL" id="KAK2114533.1"/>
    </source>
</evidence>
<keyword evidence="9" id="KW-1185">Reference proteome</keyword>
<protein>
    <submittedName>
        <fullName evidence="8">Nesprin-1</fullName>
    </submittedName>
</protein>
<dbReference type="PANTHER" id="PTHR14514">
    <property type="entry name" value="PKA ANCHORING PROTEIN"/>
    <property type="match status" value="1"/>
</dbReference>
<evidence type="ECO:0000256" key="5">
    <source>
        <dbReference type="ARBA" id="ARBA00023242"/>
    </source>
</evidence>
<accession>A0ABQ9W145</accession>
<dbReference type="SMART" id="SM00150">
    <property type="entry name" value="SPEC"/>
    <property type="match status" value="5"/>
</dbReference>
<feature type="coiled-coil region" evidence="6">
    <location>
        <begin position="363"/>
        <end position="397"/>
    </location>
</feature>
<organism evidence="8 9">
    <name type="scientific">Saguinus oedipus</name>
    <name type="common">Cotton-top tamarin</name>
    <name type="synonym">Oedipomidas oedipus</name>
    <dbReference type="NCBI Taxonomy" id="9490"/>
    <lineage>
        <taxon>Eukaryota</taxon>
        <taxon>Metazoa</taxon>
        <taxon>Chordata</taxon>
        <taxon>Craniata</taxon>
        <taxon>Vertebrata</taxon>
        <taxon>Euteleostomi</taxon>
        <taxon>Mammalia</taxon>
        <taxon>Eutheria</taxon>
        <taxon>Euarchontoglires</taxon>
        <taxon>Primates</taxon>
        <taxon>Haplorrhini</taxon>
        <taxon>Platyrrhini</taxon>
        <taxon>Cebidae</taxon>
        <taxon>Callitrichinae</taxon>
        <taxon>Saguinus</taxon>
    </lineage>
</organism>
<evidence type="ECO:0000313" key="9">
    <source>
        <dbReference type="Proteomes" id="UP001266305"/>
    </source>
</evidence>